<dbReference type="EMBL" id="FUXK01000013">
    <property type="protein sequence ID" value="SJZ87538.1"/>
    <property type="molecule type" value="Genomic_DNA"/>
</dbReference>
<dbReference type="AlphaFoldDB" id="A0A1T4P9J4"/>
<keyword evidence="1" id="KW-0547">Nucleotide-binding</keyword>
<dbReference type="InterPro" id="IPR011761">
    <property type="entry name" value="ATP-grasp"/>
</dbReference>
<accession>A0A1T4P9J4</accession>
<proteinExistence type="predicted"/>
<organism evidence="3 4">
    <name type="scientific">Segatella oulorum</name>
    <dbReference type="NCBI Taxonomy" id="28136"/>
    <lineage>
        <taxon>Bacteria</taxon>
        <taxon>Pseudomonadati</taxon>
        <taxon>Bacteroidota</taxon>
        <taxon>Bacteroidia</taxon>
        <taxon>Bacteroidales</taxon>
        <taxon>Prevotellaceae</taxon>
        <taxon>Segatella</taxon>
    </lineage>
</organism>
<dbReference type="Gene3D" id="3.30.470.20">
    <property type="entry name" value="ATP-grasp fold, B domain"/>
    <property type="match status" value="1"/>
</dbReference>
<dbReference type="GO" id="GO:0005524">
    <property type="term" value="F:ATP binding"/>
    <property type="evidence" value="ECO:0007669"/>
    <property type="project" value="UniProtKB-UniRule"/>
</dbReference>
<dbReference type="GO" id="GO:0046872">
    <property type="term" value="F:metal ion binding"/>
    <property type="evidence" value="ECO:0007669"/>
    <property type="project" value="InterPro"/>
</dbReference>
<dbReference type="STRING" id="28136.SAMN02745202_01332"/>
<evidence type="ECO:0000313" key="4">
    <source>
        <dbReference type="Proteomes" id="UP000190065"/>
    </source>
</evidence>
<protein>
    <submittedName>
        <fullName evidence="3">Carbamoyl-phosphate synthase large subunit</fullName>
    </submittedName>
</protein>
<sequence>MQRNILITSAGQRVVLTEIFKNSLATLHLEGKVFTTDMNPRMAPAGYVSDGCFEVERCTAPTYITHLLELCQLHDIGILVPTIDTELLILAQHKEVFAAAGIHVMVSDEKFISKCRDKRKTAKLFADLGIDVPREIDKFHPTFPLFAKPYDGSLSTNLHVIRHQEELTSELLADEKLIFMEYINPEEFKEFTVDMYYGSDHQVKSIVPRERLKIRAGEINKGITQKNSLVAFLKKRMNYLPGVVGCICIQLFYREADERVYGIEINPRFGGGYPLSYYAGANFAEFMLREYCLGEKITYQDNWKNHTLMLRYDREIIVHEG</sequence>
<dbReference type="Gene3D" id="3.30.1490.20">
    <property type="entry name" value="ATP-grasp fold, A domain"/>
    <property type="match status" value="1"/>
</dbReference>
<dbReference type="RefSeq" id="WP_025070147.1">
    <property type="nucleotide sequence ID" value="NZ_FUXK01000013.1"/>
</dbReference>
<reference evidence="3 4" key="1">
    <citation type="submission" date="2017-02" db="EMBL/GenBank/DDBJ databases">
        <authorList>
            <person name="Peterson S.W."/>
        </authorList>
    </citation>
    <scope>NUCLEOTIDE SEQUENCE [LARGE SCALE GENOMIC DNA]</scope>
    <source>
        <strain evidence="3 4">ATCC 43324</strain>
    </source>
</reference>
<dbReference type="SUPFAM" id="SSF56059">
    <property type="entry name" value="Glutathione synthetase ATP-binding domain-like"/>
    <property type="match status" value="1"/>
</dbReference>
<feature type="domain" description="ATP-grasp" evidence="2">
    <location>
        <begin position="114"/>
        <end position="292"/>
    </location>
</feature>
<dbReference type="Proteomes" id="UP000190065">
    <property type="component" value="Unassembled WGS sequence"/>
</dbReference>
<dbReference type="Gene3D" id="3.40.50.20">
    <property type="match status" value="1"/>
</dbReference>
<keyword evidence="1" id="KW-0067">ATP-binding</keyword>
<dbReference type="PROSITE" id="PS50975">
    <property type="entry name" value="ATP_GRASP"/>
    <property type="match status" value="1"/>
</dbReference>
<dbReference type="Pfam" id="PF15632">
    <property type="entry name" value="ATPgrasp_Ter"/>
    <property type="match status" value="1"/>
</dbReference>
<dbReference type="eggNOG" id="COG0189">
    <property type="taxonomic scope" value="Bacteria"/>
</dbReference>
<dbReference type="InterPro" id="IPR013815">
    <property type="entry name" value="ATP_grasp_subdomain_1"/>
</dbReference>
<evidence type="ECO:0000313" key="3">
    <source>
        <dbReference type="EMBL" id="SJZ87538.1"/>
    </source>
</evidence>
<name>A0A1T4P9J4_9BACT</name>
<evidence type="ECO:0000259" key="2">
    <source>
        <dbReference type="PROSITE" id="PS50975"/>
    </source>
</evidence>
<evidence type="ECO:0000256" key="1">
    <source>
        <dbReference type="PROSITE-ProRule" id="PRU00409"/>
    </source>
</evidence>
<dbReference type="Pfam" id="PF21360">
    <property type="entry name" value="PylC-like_N"/>
    <property type="match status" value="1"/>
</dbReference>
<gene>
    <name evidence="3" type="ORF">SAMN02745202_01332</name>
</gene>
<dbReference type="InterPro" id="IPR048764">
    <property type="entry name" value="PylC_N"/>
</dbReference>